<sequence>MSLFTKKDLGLFLPDTDAGDALSLRHTKKMEETEDYVAPEPKVDSSKKVFRYRAGHVPDFAVGELMPDESTRFLSGSKQERSKPSSAKPAKGAGKERQKVVAQVVKAAAPQAPKLAAPLVDSDSEPSDEEDDRRARLRAKLLSQKKNEPEAAETTIAESTQALMIEETRTMAAAAVEVSQAASESESSEWETDTDTSDDEQLLKPIFVPKKARETILEQEKKLKEMEERDKLEAEKALEKKKKSREMVANLLLKEEAEAQRLLEEGTDSEMPDDTDGLNPEQEQKEWELREMRRLKRDRDAREQRERELQETLRRRNMTDEEREKEDLALGKLKEKEKKKWKFLQKYYHKGAFYVDDKSIKSENDVRRREADEPTLEDKLNRENLPAIMQVKNFGKSGRTKYTHLTDQDTTDFITPLKNDEYERITSAVRIQVEWPEAHQSKSVQAAATLTPNNLKISTEIPWVERGLRDNKRRSSVFTWFHAHAKSVIIIALPTEAM</sequence>
<dbReference type="EMBL" id="VJMJ01000147">
    <property type="protein sequence ID" value="KAF0731104.1"/>
    <property type="molecule type" value="Genomic_DNA"/>
</dbReference>
<feature type="region of interest" description="Disordered" evidence="2">
    <location>
        <begin position="258"/>
        <end position="323"/>
    </location>
</feature>
<name>A0A6G0WUH1_9STRA</name>
<dbReference type="VEuPathDB" id="FungiDB:AeMF1_000612"/>
<evidence type="ECO:0000256" key="1">
    <source>
        <dbReference type="SAM" id="Coils"/>
    </source>
</evidence>
<dbReference type="InterPro" id="IPR033194">
    <property type="entry name" value="MFAP1"/>
</dbReference>
<feature type="compositionally biased region" description="Low complexity" evidence="2">
    <location>
        <begin position="100"/>
        <end position="121"/>
    </location>
</feature>
<protein>
    <recommendedName>
        <fullName evidence="3">Micro-fibrillar-associated protein 1 C-terminal domain-containing protein</fullName>
    </recommendedName>
</protein>
<keyword evidence="1" id="KW-0175">Coiled coil</keyword>
<feature type="compositionally biased region" description="Low complexity" evidence="2">
    <location>
        <begin position="175"/>
        <end position="185"/>
    </location>
</feature>
<gene>
    <name evidence="4" type="ORF">Ae201684_011648</name>
</gene>
<accession>A0A6G0WUH1</accession>
<feature type="compositionally biased region" description="Acidic residues" evidence="2">
    <location>
        <begin position="265"/>
        <end position="276"/>
    </location>
</feature>
<dbReference type="InterPro" id="IPR009730">
    <property type="entry name" value="MFAP1_C"/>
</dbReference>
<organism evidence="4 5">
    <name type="scientific">Aphanomyces euteiches</name>
    <dbReference type="NCBI Taxonomy" id="100861"/>
    <lineage>
        <taxon>Eukaryota</taxon>
        <taxon>Sar</taxon>
        <taxon>Stramenopiles</taxon>
        <taxon>Oomycota</taxon>
        <taxon>Saprolegniomycetes</taxon>
        <taxon>Saprolegniales</taxon>
        <taxon>Verrucalvaceae</taxon>
        <taxon>Aphanomyces</taxon>
    </lineage>
</organism>
<feature type="domain" description="Micro-fibrillar-associated protein 1 C-terminal" evidence="3">
    <location>
        <begin position="197"/>
        <end position="410"/>
    </location>
</feature>
<feature type="compositionally biased region" description="Acidic residues" evidence="2">
    <location>
        <begin position="122"/>
        <end position="131"/>
    </location>
</feature>
<dbReference type="Pfam" id="PF06991">
    <property type="entry name" value="MFAP1"/>
    <property type="match status" value="1"/>
</dbReference>
<feature type="compositionally biased region" description="Acidic residues" evidence="2">
    <location>
        <begin position="186"/>
        <end position="200"/>
    </location>
</feature>
<keyword evidence="5" id="KW-1185">Reference proteome</keyword>
<dbReference type="AlphaFoldDB" id="A0A6G0WUH1"/>
<dbReference type="Proteomes" id="UP000481153">
    <property type="component" value="Unassembled WGS sequence"/>
</dbReference>
<proteinExistence type="predicted"/>
<feature type="region of interest" description="Disordered" evidence="2">
    <location>
        <begin position="71"/>
        <end position="154"/>
    </location>
</feature>
<feature type="coiled-coil region" evidence="1">
    <location>
        <begin position="217"/>
        <end position="244"/>
    </location>
</feature>
<evidence type="ECO:0000259" key="3">
    <source>
        <dbReference type="Pfam" id="PF06991"/>
    </source>
</evidence>
<evidence type="ECO:0000256" key="2">
    <source>
        <dbReference type="SAM" id="MobiDB-lite"/>
    </source>
</evidence>
<feature type="region of interest" description="Disordered" evidence="2">
    <location>
        <begin position="175"/>
        <end position="206"/>
    </location>
</feature>
<evidence type="ECO:0000313" key="4">
    <source>
        <dbReference type="EMBL" id="KAF0731104.1"/>
    </source>
</evidence>
<evidence type="ECO:0000313" key="5">
    <source>
        <dbReference type="Proteomes" id="UP000481153"/>
    </source>
</evidence>
<comment type="caution">
    <text evidence="4">The sequence shown here is derived from an EMBL/GenBank/DDBJ whole genome shotgun (WGS) entry which is preliminary data.</text>
</comment>
<reference evidence="4 5" key="1">
    <citation type="submission" date="2019-07" db="EMBL/GenBank/DDBJ databases">
        <title>Genomics analysis of Aphanomyces spp. identifies a new class of oomycete effector associated with host adaptation.</title>
        <authorList>
            <person name="Gaulin E."/>
        </authorList>
    </citation>
    <scope>NUCLEOTIDE SEQUENCE [LARGE SCALE GENOMIC DNA]</scope>
    <source>
        <strain evidence="4 5">ATCC 201684</strain>
    </source>
</reference>
<dbReference type="PANTHER" id="PTHR15327">
    <property type="entry name" value="MICROFIBRIL-ASSOCIATED PROTEIN"/>
    <property type="match status" value="1"/>
</dbReference>
<feature type="compositionally biased region" description="Basic and acidic residues" evidence="2">
    <location>
        <begin position="282"/>
        <end position="323"/>
    </location>
</feature>